<protein>
    <submittedName>
        <fullName evidence="4">ADP compounds hydrolase NudE</fullName>
    </submittedName>
</protein>
<evidence type="ECO:0000313" key="5">
    <source>
        <dbReference type="Proteomes" id="UP000501602"/>
    </source>
</evidence>
<feature type="domain" description="Nudix hydrolase" evidence="3">
    <location>
        <begin position="41"/>
        <end position="173"/>
    </location>
</feature>
<evidence type="ECO:0000256" key="1">
    <source>
        <dbReference type="ARBA" id="ARBA00001946"/>
    </source>
</evidence>
<dbReference type="InterPro" id="IPR015797">
    <property type="entry name" value="NUDIX_hydrolase-like_dom_sf"/>
</dbReference>
<dbReference type="CDD" id="cd24156">
    <property type="entry name" value="NUDIX_ADPRase_NudE"/>
    <property type="match status" value="1"/>
</dbReference>
<dbReference type="PROSITE" id="PS00893">
    <property type="entry name" value="NUDIX_BOX"/>
    <property type="match status" value="1"/>
</dbReference>
<accession>A0A6H1UH62</accession>
<evidence type="ECO:0000259" key="3">
    <source>
        <dbReference type="PROSITE" id="PS51462"/>
    </source>
</evidence>
<proteinExistence type="predicted"/>
<sequence>MKKPEILSNELVAESRLFKVEQLELRFSNGELRTYERMRGGRTGAVMVVPMIDAEHMLLVREYAAGTHRYELGFPKGLIDLGEEAAAAANRELQEEIGFAARTLQPLMQVALAPSYFASNMDIFLALDLYPSQLEGDEPEPLEIVKWPIADVDGLLARVDFSESRSITALFLARKSLKLDR</sequence>
<dbReference type="InterPro" id="IPR000086">
    <property type="entry name" value="NUDIX_hydrolase_dom"/>
</dbReference>
<dbReference type="InterPro" id="IPR020084">
    <property type="entry name" value="NUDIX_hydrolase_CS"/>
</dbReference>
<dbReference type="Gene3D" id="3.90.79.10">
    <property type="entry name" value="Nucleoside Triphosphate Pyrophosphohydrolase"/>
    <property type="match status" value="1"/>
</dbReference>
<dbReference type="RefSeq" id="WP_168662373.1">
    <property type="nucleotide sequence ID" value="NZ_CP051180.1"/>
</dbReference>
<dbReference type="PANTHER" id="PTHR21340">
    <property type="entry name" value="DIADENOSINE 5,5-P1,P4-TETRAPHOSPHATE PYROPHOSPHOHYDROLASE MUTT"/>
    <property type="match status" value="1"/>
</dbReference>
<dbReference type="NCBIfam" id="NF008736">
    <property type="entry name" value="PRK11762.1"/>
    <property type="match status" value="1"/>
</dbReference>
<keyword evidence="5" id="KW-1185">Reference proteome</keyword>
<dbReference type="Pfam" id="PF00293">
    <property type="entry name" value="NUDIX"/>
    <property type="match status" value="1"/>
</dbReference>
<dbReference type="GO" id="GO:0004081">
    <property type="term" value="F:bis(5'-nucleosyl)-tetraphosphatase (asymmetrical) activity"/>
    <property type="evidence" value="ECO:0007669"/>
    <property type="project" value="TreeGrafter"/>
</dbReference>
<dbReference type="InterPro" id="IPR051325">
    <property type="entry name" value="Nudix_hydrolase_domain"/>
</dbReference>
<dbReference type="KEGG" id="fes:HER31_16830"/>
<name>A0A6H1UH62_9GAMM</name>
<keyword evidence="2 4" id="KW-0378">Hydrolase</keyword>
<dbReference type="Proteomes" id="UP000501602">
    <property type="component" value="Chromosome"/>
</dbReference>
<reference evidence="4 5" key="1">
    <citation type="submission" date="2020-04" db="EMBL/GenBank/DDBJ databases">
        <title>Ferrimonas sp. S7 isolated from sea water.</title>
        <authorList>
            <person name="Bae S.S."/>
            <person name="Baek K."/>
        </authorList>
    </citation>
    <scope>NUCLEOTIDE SEQUENCE [LARGE SCALE GENOMIC DNA]</scope>
    <source>
        <strain evidence="4 5">S7</strain>
    </source>
</reference>
<dbReference type="FunFam" id="3.90.79.10:FF:000006">
    <property type="entry name" value="ADP compounds hydrolase NudE"/>
    <property type="match status" value="1"/>
</dbReference>
<dbReference type="SUPFAM" id="SSF55811">
    <property type="entry name" value="Nudix"/>
    <property type="match status" value="1"/>
</dbReference>
<evidence type="ECO:0000256" key="2">
    <source>
        <dbReference type="ARBA" id="ARBA00022801"/>
    </source>
</evidence>
<dbReference type="PANTHER" id="PTHR21340:SF0">
    <property type="entry name" value="BIS(5'-NUCLEOSYL)-TETRAPHOSPHATASE [ASYMMETRICAL]"/>
    <property type="match status" value="1"/>
</dbReference>
<dbReference type="GO" id="GO:0006754">
    <property type="term" value="P:ATP biosynthetic process"/>
    <property type="evidence" value="ECO:0007669"/>
    <property type="project" value="TreeGrafter"/>
</dbReference>
<dbReference type="GO" id="GO:0006167">
    <property type="term" value="P:AMP biosynthetic process"/>
    <property type="evidence" value="ECO:0007669"/>
    <property type="project" value="TreeGrafter"/>
</dbReference>
<dbReference type="AlphaFoldDB" id="A0A6H1UH62"/>
<comment type="cofactor">
    <cofactor evidence="1">
        <name>Mg(2+)</name>
        <dbReference type="ChEBI" id="CHEBI:18420"/>
    </cofactor>
</comment>
<organism evidence="4 5">
    <name type="scientific">Ferrimonas lipolytica</name>
    <dbReference type="NCBI Taxonomy" id="2724191"/>
    <lineage>
        <taxon>Bacteria</taxon>
        <taxon>Pseudomonadati</taxon>
        <taxon>Pseudomonadota</taxon>
        <taxon>Gammaproteobacteria</taxon>
        <taxon>Alteromonadales</taxon>
        <taxon>Ferrimonadaceae</taxon>
        <taxon>Ferrimonas</taxon>
    </lineage>
</organism>
<dbReference type="EMBL" id="CP051180">
    <property type="protein sequence ID" value="QIZ78421.1"/>
    <property type="molecule type" value="Genomic_DNA"/>
</dbReference>
<evidence type="ECO:0000313" key="4">
    <source>
        <dbReference type="EMBL" id="QIZ78421.1"/>
    </source>
</evidence>
<gene>
    <name evidence="4" type="primary">nudE</name>
    <name evidence="4" type="ORF">HER31_16830</name>
</gene>
<dbReference type="PROSITE" id="PS51462">
    <property type="entry name" value="NUDIX"/>
    <property type="match status" value="1"/>
</dbReference>